<dbReference type="PATRIC" id="fig|1666911.3.peg.189"/>
<gene>
    <name evidence="2" type="ORF">HLUCCA11_14655</name>
</gene>
<organism evidence="2 3">
    <name type="scientific">Phormidesmis priestleyi Ana</name>
    <dbReference type="NCBI Taxonomy" id="1666911"/>
    <lineage>
        <taxon>Bacteria</taxon>
        <taxon>Bacillati</taxon>
        <taxon>Cyanobacteriota</taxon>
        <taxon>Cyanophyceae</taxon>
        <taxon>Leptolyngbyales</taxon>
        <taxon>Leptolyngbyaceae</taxon>
        <taxon>Phormidesmis</taxon>
    </lineage>
</organism>
<name>A0A0P7ZIS4_9CYAN</name>
<dbReference type="AlphaFoldDB" id="A0A0P7ZIS4"/>
<evidence type="ECO:0000313" key="2">
    <source>
        <dbReference type="EMBL" id="KPQ34537.1"/>
    </source>
</evidence>
<protein>
    <recommendedName>
        <fullName evidence="4">Resolvase</fullName>
    </recommendedName>
</protein>
<sequence>MTHPTSAQATSSANGTPTNSTYSAFSEADRVHIDSPDQLIPIESVQKILSRSRASVYRYANTHQTILNPPFDPQCLNPEIRNDKDAPLLFHPNEVARFARDVLGIKQVTIEVTQPPETDTNRLLQAILTELQTIKKLIK</sequence>
<dbReference type="Proteomes" id="UP000050465">
    <property type="component" value="Unassembled WGS sequence"/>
</dbReference>
<evidence type="ECO:0000313" key="3">
    <source>
        <dbReference type="Proteomes" id="UP000050465"/>
    </source>
</evidence>
<proteinExistence type="predicted"/>
<evidence type="ECO:0008006" key="4">
    <source>
        <dbReference type="Google" id="ProtNLM"/>
    </source>
</evidence>
<feature type="region of interest" description="Disordered" evidence="1">
    <location>
        <begin position="1"/>
        <end position="22"/>
    </location>
</feature>
<evidence type="ECO:0000256" key="1">
    <source>
        <dbReference type="SAM" id="MobiDB-lite"/>
    </source>
</evidence>
<dbReference type="EMBL" id="LJZR01000019">
    <property type="protein sequence ID" value="KPQ34537.1"/>
    <property type="molecule type" value="Genomic_DNA"/>
</dbReference>
<comment type="caution">
    <text evidence="2">The sequence shown here is derived from an EMBL/GenBank/DDBJ whole genome shotgun (WGS) entry which is preliminary data.</text>
</comment>
<accession>A0A0P7ZIS4</accession>
<reference evidence="2 3" key="1">
    <citation type="submission" date="2015-09" db="EMBL/GenBank/DDBJ databases">
        <title>Identification and resolution of microdiversity through metagenomic sequencing of parallel consortia.</title>
        <authorList>
            <person name="Nelson W.C."/>
            <person name="Romine M.F."/>
            <person name="Lindemann S.R."/>
        </authorList>
    </citation>
    <scope>NUCLEOTIDE SEQUENCE [LARGE SCALE GENOMIC DNA]</scope>
    <source>
        <strain evidence="2">Ana</strain>
    </source>
</reference>